<dbReference type="PROSITE" id="PS51257">
    <property type="entry name" value="PROKAR_LIPOPROTEIN"/>
    <property type="match status" value="1"/>
</dbReference>
<feature type="signal peptide" evidence="7">
    <location>
        <begin position="1"/>
        <end position="20"/>
    </location>
</feature>
<evidence type="ECO:0000256" key="3">
    <source>
        <dbReference type="ARBA" id="ARBA00023110"/>
    </source>
</evidence>
<evidence type="ECO:0000256" key="1">
    <source>
        <dbReference type="ARBA" id="ARBA00000971"/>
    </source>
</evidence>
<keyword evidence="3 5" id="KW-0697">Rotamase</keyword>
<organism evidence="9 10">
    <name type="scientific">Microbacterium awajiense</name>
    <dbReference type="NCBI Taxonomy" id="415214"/>
    <lineage>
        <taxon>Bacteria</taxon>
        <taxon>Bacillati</taxon>
        <taxon>Actinomycetota</taxon>
        <taxon>Actinomycetes</taxon>
        <taxon>Micrococcales</taxon>
        <taxon>Microbacteriaceae</taxon>
        <taxon>Microbacterium</taxon>
    </lineage>
</organism>
<evidence type="ECO:0000313" key="9">
    <source>
        <dbReference type="EMBL" id="GAA3631031.1"/>
    </source>
</evidence>
<keyword evidence="10" id="KW-1185">Reference proteome</keyword>
<dbReference type="InterPro" id="IPR001179">
    <property type="entry name" value="PPIase_FKBP_dom"/>
</dbReference>
<name>A0ABP7AF11_9MICO</name>
<evidence type="ECO:0000256" key="2">
    <source>
        <dbReference type="ARBA" id="ARBA00006577"/>
    </source>
</evidence>
<gene>
    <name evidence="9" type="ORF">GCM10022200_12320</name>
</gene>
<feature type="domain" description="PPIase FKBP-type" evidence="8">
    <location>
        <begin position="227"/>
        <end position="314"/>
    </location>
</feature>
<dbReference type="RefSeq" id="WP_344737085.1">
    <property type="nucleotide sequence ID" value="NZ_BAAAYU010000003.1"/>
</dbReference>
<evidence type="ECO:0000259" key="8">
    <source>
        <dbReference type="PROSITE" id="PS50059"/>
    </source>
</evidence>
<evidence type="ECO:0000256" key="6">
    <source>
        <dbReference type="RuleBase" id="RU003915"/>
    </source>
</evidence>
<accession>A0ABP7AF11</accession>
<evidence type="ECO:0000256" key="4">
    <source>
        <dbReference type="ARBA" id="ARBA00023235"/>
    </source>
</evidence>
<feature type="chain" id="PRO_5046336009" description="Peptidyl-prolyl cis-trans isomerase" evidence="7">
    <location>
        <begin position="21"/>
        <end position="318"/>
    </location>
</feature>
<comment type="caution">
    <text evidence="9">The sequence shown here is derived from an EMBL/GenBank/DDBJ whole genome shotgun (WGS) entry which is preliminary data.</text>
</comment>
<proteinExistence type="inferred from homology"/>
<evidence type="ECO:0000256" key="5">
    <source>
        <dbReference type="PROSITE-ProRule" id="PRU00277"/>
    </source>
</evidence>
<dbReference type="EC" id="5.2.1.8" evidence="6"/>
<dbReference type="Gene3D" id="3.10.50.40">
    <property type="match status" value="1"/>
</dbReference>
<reference evidence="10" key="1">
    <citation type="journal article" date="2019" name="Int. J. Syst. Evol. Microbiol.">
        <title>The Global Catalogue of Microorganisms (GCM) 10K type strain sequencing project: providing services to taxonomists for standard genome sequencing and annotation.</title>
        <authorList>
            <consortium name="The Broad Institute Genomics Platform"/>
            <consortium name="The Broad Institute Genome Sequencing Center for Infectious Disease"/>
            <person name="Wu L."/>
            <person name="Ma J."/>
        </authorList>
    </citation>
    <scope>NUCLEOTIDE SEQUENCE [LARGE SCALE GENOMIC DNA]</scope>
    <source>
        <strain evidence="10">JCM 16544</strain>
    </source>
</reference>
<dbReference type="GO" id="GO:0016853">
    <property type="term" value="F:isomerase activity"/>
    <property type="evidence" value="ECO:0007669"/>
    <property type="project" value="UniProtKB-KW"/>
</dbReference>
<dbReference type="PANTHER" id="PTHR43811:SF19">
    <property type="entry name" value="39 KDA FK506-BINDING NUCLEAR PROTEIN"/>
    <property type="match status" value="1"/>
</dbReference>
<dbReference type="InterPro" id="IPR046357">
    <property type="entry name" value="PPIase_dom_sf"/>
</dbReference>
<keyword evidence="4 5" id="KW-0413">Isomerase</keyword>
<keyword evidence="7" id="KW-0732">Signal</keyword>
<sequence>MRFRSVAAVSAAALTALVLAGCTSTAEPSESPASADPSVSDAALCEAVAESGEASEAVTVEGTAGEPSEVTFEFPLDIPALQSTVIDEGSGDPVEAGQLVSYALSAFSADTGEKLGDIGYGDTPVLPAQISAENPIGQIIGCAAPGARVVATFPPSDAAGGEVYVFDFLGVVPDAAWGEEQPAVEGMPTVELAEDGTPSVTLPDGDIPTEFEKATLKEGDGQVVEQGDAVLVQYHGVSWDTGEVFDQSWGGQPFTFSTNGGVVQGFADAVLGETVGSQVIAILPPSVAYGEGEINDADLTGQTLVFVVDILGVQPESS</sequence>
<protein>
    <recommendedName>
        <fullName evidence="6">Peptidyl-prolyl cis-trans isomerase</fullName>
        <ecNumber evidence="6">5.2.1.8</ecNumber>
    </recommendedName>
</protein>
<evidence type="ECO:0000313" key="10">
    <source>
        <dbReference type="Proteomes" id="UP001501697"/>
    </source>
</evidence>
<dbReference type="Proteomes" id="UP001501697">
    <property type="component" value="Unassembled WGS sequence"/>
</dbReference>
<comment type="similarity">
    <text evidence="2 6">Belongs to the FKBP-type PPIase family.</text>
</comment>
<dbReference type="EMBL" id="BAAAYU010000003">
    <property type="protein sequence ID" value="GAA3631031.1"/>
    <property type="molecule type" value="Genomic_DNA"/>
</dbReference>
<dbReference type="PANTHER" id="PTHR43811">
    <property type="entry name" value="FKBP-TYPE PEPTIDYL-PROLYL CIS-TRANS ISOMERASE FKPA"/>
    <property type="match status" value="1"/>
</dbReference>
<dbReference type="PROSITE" id="PS50059">
    <property type="entry name" value="FKBP_PPIASE"/>
    <property type="match status" value="1"/>
</dbReference>
<comment type="catalytic activity">
    <reaction evidence="1 5 6">
        <text>[protein]-peptidylproline (omega=180) = [protein]-peptidylproline (omega=0)</text>
        <dbReference type="Rhea" id="RHEA:16237"/>
        <dbReference type="Rhea" id="RHEA-COMP:10747"/>
        <dbReference type="Rhea" id="RHEA-COMP:10748"/>
        <dbReference type="ChEBI" id="CHEBI:83833"/>
        <dbReference type="ChEBI" id="CHEBI:83834"/>
        <dbReference type="EC" id="5.2.1.8"/>
    </reaction>
</comment>
<evidence type="ECO:0000256" key="7">
    <source>
        <dbReference type="SAM" id="SignalP"/>
    </source>
</evidence>
<dbReference type="Pfam" id="PF00254">
    <property type="entry name" value="FKBP_C"/>
    <property type="match status" value="1"/>
</dbReference>
<dbReference type="SUPFAM" id="SSF54534">
    <property type="entry name" value="FKBP-like"/>
    <property type="match status" value="1"/>
</dbReference>